<accession>A0A699ZRR6</accession>
<evidence type="ECO:0000313" key="3">
    <source>
        <dbReference type="Proteomes" id="UP000485058"/>
    </source>
</evidence>
<dbReference type="AlphaFoldDB" id="A0A699ZRR6"/>
<evidence type="ECO:0000313" key="2">
    <source>
        <dbReference type="EMBL" id="GFH24595.1"/>
    </source>
</evidence>
<proteinExistence type="predicted"/>
<dbReference type="Proteomes" id="UP000485058">
    <property type="component" value="Unassembled WGS sequence"/>
</dbReference>
<evidence type="ECO:0000256" key="1">
    <source>
        <dbReference type="SAM" id="Coils"/>
    </source>
</evidence>
<organism evidence="2 3">
    <name type="scientific">Haematococcus lacustris</name>
    <name type="common">Green alga</name>
    <name type="synonym">Haematococcus pluvialis</name>
    <dbReference type="NCBI Taxonomy" id="44745"/>
    <lineage>
        <taxon>Eukaryota</taxon>
        <taxon>Viridiplantae</taxon>
        <taxon>Chlorophyta</taxon>
        <taxon>core chlorophytes</taxon>
        <taxon>Chlorophyceae</taxon>
        <taxon>CS clade</taxon>
        <taxon>Chlamydomonadales</taxon>
        <taxon>Haematococcaceae</taxon>
        <taxon>Haematococcus</taxon>
    </lineage>
</organism>
<gene>
    <name evidence="2" type="ORF">HaLaN_22417</name>
</gene>
<name>A0A699ZRR6_HAELA</name>
<protein>
    <submittedName>
        <fullName evidence="2">CASP_C domain-containing protein</fullName>
    </submittedName>
</protein>
<dbReference type="EMBL" id="BLLF01002579">
    <property type="protein sequence ID" value="GFH24595.1"/>
    <property type="molecule type" value="Genomic_DNA"/>
</dbReference>
<keyword evidence="3" id="KW-1185">Reference proteome</keyword>
<keyword evidence="1" id="KW-0175">Coiled coil</keyword>
<feature type="coiled-coil region" evidence="1">
    <location>
        <begin position="6"/>
        <end position="40"/>
    </location>
</feature>
<sequence length="53" mass="5621">MARLRIVDASSQLEASAAQVAELEANLAARQALVDRLEEDLVASRRAAMGPGE</sequence>
<comment type="caution">
    <text evidence="2">The sequence shown here is derived from an EMBL/GenBank/DDBJ whole genome shotgun (WGS) entry which is preliminary data.</text>
</comment>
<reference evidence="2 3" key="1">
    <citation type="submission" date="2020-02" db="EMBL/GenBank/DDBJ databases">
        <title>Draft genome sequence of Haematococcus lacustris strain NIES-144.</title>
        <authorList>
            <person name="Morimoto D."/>
            <person name="Nakagawa S."/>
            <person name="Yoshida T."/>
            <person name="Sawayama S."/>
        </authorList>
    </citation>
    <scope>NUCLEOTIDE SEQUENCE [LARGE SCALE GENOMIC DNA]</scope>
    <source>
        <strain evidence="2 3">NIES-144</strain>
    </source>
</reference>